<evidence type="ECO:0000313" key="5">
    <source>
        <dbReference type="EMBL" id="TRM69366.1"/>
    </source>
</evidence>
<dbReference type="InterPro" id="IPR016125">
    <property type="entry name" value="Peptidase_C15-like"/>
</dbReference>
<protein>
    <recommendedName>
        <fullName evidence="7">Peptidase C15, pyroglutamyl peptidase I-like protein</fullName>
    </recommendedName>
</protein>
<keyword evidence="6" id="KW-1185">Reference proteome</keyword>
<evidence type="ECO:0000256" key="4">
    <source>
        <dbReference type="ARBA" id="ARBA00022807"/>
    </source>
</evidence>
<dbReference type="AlphaFoldDB" id="A0A550CX41"/>
<dbReference type="Gene3D" id="3.40.630.20">
    <property type="entry name" value="Peptidase C15, pyroglutamyl peptidase I-like"/>
    <property type="match status" value="1"/>
</dbReference>
<dbReference type="GO" id="GO:0006508">
    <property type="term" value="P:proteolysis"/>
    <property type="evidence" value="ECO:0007669"/>
    <property type="project" value="UniProtKB-KW"/>
</dbReference>
<sequence length="269" mass="28790">MTAIKHRVLVTGYGPFRQYTENPSWLAVSKLHNSIIYTPTPASHAAHPHAPHPKPEPIHITALEIPVVYDAVLATVPGLHAAPPHLPAGLPDGFPAPPAEGYSLIVHVGVGHSQPLRLELIGDKTGYDKPDYEGKYADALDEVGQVRGFAGERYAALPERLIQSAVDAKRLLAGCANDGVEVITSCDAGHYLCDFILYCSLAESMLEGRETPVLFIHCSPVDDPMSTPESLVRVLPGSSSVGSSCSSVTGTGVTVDIRDYRCLMEFSEA</sequence>
<dbReference type="InterPro" id="IPR036440">
    <property type="entry name" value="Peptidase_C15-like_sf"/>
</dbReference>
<name>A0A550CX41_9AGAR</name>
<evidence type="ECO:0000256" key="3">
    <source>
        <dbReference type="ARBA" id="ARBA00022801"/>
    </source>
</evidence>
<dbReference type="SUPFAM" id="SSF53182">
    <property type="entry name" value="Pyrrolidone carboxyl peptidase (pyroglutamate aminopeptidase)"/>
    <property type="match status" value="1"/>
</dbReference>
<reference evidence="5 6" key="1">
    <citation type="journal article" date="2019" name="New Phytol.">
        <title>Comparative genomics reveals unique wood-decay strategies and fruiting body development in the Schizophyllaceae.</title>
        <authorList>
            <person name="Almasi E."/>
            <person name="Sahu N."/>
            <person name="Krizsan K."/>
            <person name="Balint B."/>
            <person name="Kovacs G.M."/>
            <person name="Kiss B."/>
            <person name="Cseklye J."/>
            <person name="Drula E."/>
            <person name="Henrissat B."/>
            <person name="Nagy I."/>
            <person name="Chovatia M."/>
            <person name="Adam C."/>
            <person name="LaButti K."/>
            <person name="Lipzen A."/>
            <person name="Riley R."/>
            <person name="Grigoriev I.V."/>
            <person name="Nagy L.G."/>
        </authorList>
    </citation>
    <scope>NUCLEOTIDE SEQUENCE [LARGE SCALE GENOMIC DNA]</scope>
    <source>
        <strain evidence="5 6">NL-1724</strain>
    </source>
</reference>
<gene>
    <name evidence="5" type="ORF">BD626DRAFT_533064</name>
</gene>
<keyword evidence="4" id="KW-0788">Thiol protease</keyword>
<proteinExistence type="inferred from homology"/>
<evidence type="ECO:0000313" key="6">
    <source>
        <dbReference type="Proteomes" id="UP000320762"/>
    </source>
</evidence>
<dbReference type="OrthoDB" id="407146at2759"/>
<dbReference type="PANTHER" id="PTHR23402">
    <property type="entry name" value="PROTEASE FAMILY C15 PYROGLUTAMYL-PEPTIDASE I-RELATED"/>
    <property type="match status" value="1"/>
</dbReference>
<comment type="similarity">
    <text evidence="1">Belongs to the peptidase C15 family.</text>
</comment>
<keyword evidence="3" id="KW-0378">Hydrolase</keyword>
<dbReference type="EMBL" id="VDMD01000001">
    <property type="protein sequence ID" value="TRM69366.1"/>
    <property type="molecule type" value="Genomic_DNA"/>
</dbReference>
<accession>A0A550CX41</accession>
<keyword evidence="2" id="KW-0645">Protease</keyword>
<comment type="caution">
    <text evidence="5">The sequence shown here is derived from an EMBL/GenBank/DDBJ whole genome shotgun (WGS) entry which is preliminary data.</text>
</comment>
<evidence type="ECO:0000256" key="2">
    <source>
        <dbReference type="ARBA" id="ARBA00022670"/>
    </source>
</evidence>
<dbReference type="GO" id="GO:0008234">
    <property type="term" value="F:cysteine-type peptidase activity"/>
    <property type="evidence" value="ECO:0007669"/>
    <property type="project" value="UniProtKB-KW"/>
</dbReference>
<dbReference type="PANTHER" id="PTHR23402:SF1">
    <property type="entry name" value="PYROGLUTAMYL-PEPTIDASE I"/>
    <property type="match status" value="1"/>
</dbReference>
<evidence type="ECO:0000256" key="1">
    <source>
        <dbReference type="ARBA" id="ARBA00006641"/>
    </source>
</evidence>
<evidence type="ECO:0008006" key="7">
    <source>
        <dbReference type="Google" id="ProtNLM"/>
    </source>
</evidence>
<organism evidence="5 6">
    <name type="scientific">Schizophyllum amplum</name>
    <dbReference type="NCBI Taxonomy" id="97359"/>
    <lineage>
        <taxon>Eukaryota</taxon>
        <taxon>Fungi</taxon>
        <taxon>Dikarya</taxon>
        <taxon>Basidiomycota</taxon>
        <taxon>Agaricomycotina</taxon>
        <taxon>Agaricomycetes</taxon>
        <taxon>Agaricomycetidae</taxon>
        <taxon>Agaricales</taxon>
        <taxon>Schizophyllaceae</taxon>
        <taxon>Schizophyllum</taxon>
    </lineage>
</organism>
<dbReference type="Proteomes" id="UP000320762">
    <property type="component" value="Unassembled WGS sequence"/>
</dbReference>